<dbReference type="GO" id="GO:0030586">
    <property type="term" value="F:[methionine synthase] reductase (NADPH) activity"/>
    <property type="evidence" value="ECO:0007669"/>
    <property type="project" value="TreeGrafter"/>
</dbReference>
<dbReference type="PANTHER" id="PTHR19384:SF84">
    <property type="entry name" value="METHIONINE SYNTHASE REDUCTASE"/>
    <property type="match status" value="1"/>
</dbReference>
<evidence type="ECO:0000313" key="6">
    <source>
        <dbReference type="EMBL" id="KYQ89732.1"/>
    </source>
</evidence>
<dbReference type="SUPFAM" id="SSF63380">
    <property type="entry name" value="Riboflavin synthase domain-like"/>
    <property type="match status" value="1"/>
</dbReference>
<dbReference type="InterPro" id="IPR023173">
    <property type="entry name" value="NADPH_Cyt_P450_Rdtase_alpha"/>
</dbReference>
<keyword evidence="3" id="KW-0274">FAD</keyword>
<dbReference type="Gene3D" id="1.20.990.10">
    <property type="entry name" value="NADPH-cytochrome p450 Reductase, Chain A, domain 3"/>
    <property type="match status" value="1"/>
</dbReference>
<dbReference type="InterPro" id="IPR017927">
    <property type="entry name" value="FAD-bd_FR_type"/>
</dbReference>
<dbReference type="InParanoid" id="A0A151Z6Z4"/>
<dbReference type="InterPro" id="IPR039261">
    <property type="entry name" value="FNR_nucleotide-bd"/>
</dbReference>
<dbReference type="SUPFAM" id="SSF52343">
    <property type="entry name" value="Ferredoxin reductase-like, C-terminal NADP-linked domain"/>
    <property type="match status" value="1"/>
</dbReference>
<gene>
    <name evidence="6" type="ORF">DLAC_09700</name>
</gene>
<keyword evidence="4" id="KW-0560">Oxidoreductase</keyword>
<dbReference type="InterPro" id="IPR019180">
    <property type="entry name" value="Oxidoreductase-like_N"/>
</dbReference>
<keyword evidence="2" id="KW-0285">Flavoprotein</keyword>
<dbReference type="GO" id="GO:0010181">
    <property type="term" value="F:FMN binding"/>
    <property type="evidence" value="ECO:0007669"/>
    <property type="project" value="TreeGrafter"/>
</dbReference>
<sequence length="525" mass="60996">MEKLELEEIPKPPLPPEPDECCGSGCIRCVYDLYEEQMEKYEFLKSQIEMRNNLKLLKFNEENEFTILDTTESNTIENNNNVSNFQLVIIYNEKSDSNNCNINTLLDNNNMKIGNISSFRVLTSVESPSRAYFLDIKSNSEIQYQPGDYVSIIVPTDPSDLSKLFQRLSLDSQQEIKVKFESSDGQGIHIKETLGHLPRDNFETLYNLFKWTVDCMFIPQPFILKVMATYCQSPDDKKKLEFLASDGGLSLYKETIEQHEIPFLKLLMKFKSCQIPLEEILLYLPPKVPRKYSISSSPLASGLYHFHITFTLLKKDNDKYGICTYWMHKQIEYFEKESHEHLESFRFQIEQSKGFELPDSLSTPIVLIATGTGIAPFFSFLLHRKSLIEQQQKQGTHNPKSVGECWLFFGCKRKNWDHLYQHELGELQNQGIISRLIVSYSQSVDSTNRKYINLHLEDYSETIYKLITLQNGVLYICGNSNKIGKSSRESLINIIKKESKCTEQLAIHQLNNWKLNKQYKCDLWS</sequence>
<dbReference type="OMA" id="LPWQNGC"/>
<dbReference type="InterPro" id="IPR001709">
    <property type="entry name" value="Flavoprot_Pyr_Nucl_cyt_Rdtase"/>
</dbReference>
<dbReference type="GO" id="GO:0050667">
    <property type="term" value="P:homocysteine metabolic process"/>
    <property type="evidence" value="ECO:0007669"/>
    <property type="project" value="TreeGrafter"/>
</dbReference>
<dbReference type="InterPro" id="IPR001433">
    <property type="entry name" value="OxRdtase_FAD/NAD-bd"/>
</dbReference>
<dbReference type="FunCoup" id="A0A151Z6Z4">
    <property type="interactions" value="92"/>
</dbReference>
<organism evidence="6 7">
    <name type="scientific">Tieghemostelium lacteum</name>
    <name type="common">Slime mold</name>
    <name type="synonym">Dictyostelium lacteum</name>
    <dbReference type="NCBI Taxonomy" id="361077"/>
    <lineage>
        <taxon>Eukaryota</taxon>
        <taxon>Amoebozoa</taxon>
        <taxon>Evosea</taxon>
        <taxon>Eumycetozoa</taxon>
        <taxon>Dictyostelia</taxon>
        <taxon>Dictyosteliales</taxon>
        <taxon>Raperosteliaceae</taxon>
        <taxon>Tieghemostelium</taxon>
    </lineage>
</organism>
<dbReference type="Gene3D" id="3.40.50.80">
    <property type="entry name" value="Nucleotide-binding domain of ferredoxin-NADP reductase (FNR) module"/>
    <property type="match status" value="1"/>
</dbReference>
<name>A0A151Z6Z4_TIELA</name>
<dbReference type="GO" id="GO:0050660">
    <property type="term" value="F:flavin adenine dinucleotide binding"/>
    <property type="evidence" value="ECO:0007669"/>
    <property type="project" value="TreeGrafter"/>
</dbReference>
<evidence type="ECO:0000259" key="5">
    <source>
        <dbReference type="PROSITE" id="PS51384"/>
    </source>
</evidence>
<dbReference type="GO" id="GO:0005829">
    <property type="term" value="C:cytosol"/>
    <property type="evidence" value="ECO:0007669"/>
    <property type="project" value="TreeGrafter"/>
</dbReference>
<evidence type="ECO:0000256" key="3">
    <source>
        <dbReference type="ARBA" id="ARBA00022827"/>
    </source>
</evidence>
<dbReference type="STRING" id="361077.A0A151Z6Z4"/>
<comment type="caution">
    <text evidence="6">The sequence shown here is derived from an EMBL/GenBank/DDBJ whole genome shotgun (WGS) entry which is preliminary data.</text>
</comment>
<dbReference type="EMBL" id="LODT01000039">
    <property type="protein sequence ID" value="KYQ89732.1"/>
    <property type="molecule type" value="Genomic_DNA"/>
</dbReference>
<dbReference type="PRINTS" id="PR00371">
    <property type="entry name" value="FPNCR"/>
</dbReference>
<protein>
    <recommendedName>
        <fullName evidence="5">FAD-binding FR-type domain-containing protein</fullName>
    </recommendedName>
</protein>
<dbReference type="OrthoDB" id="1856718at2759"/>
<evidence type="ECO:0000256" key="2">
    <source>
        <dbReference type="ARBA" id="ARBA00022630"/>
    </source>
</evidence>
<comment type="cofactor">
    <cofactor evidence="1">
        <name>FAD</name>
        <dbReference type="ChEBI" id="CHEBI:57692"/>
    </cofactor>
</comment>
<keyword evidence="7" id="KW-1185">Reference proteome</keyword>
<evidence type="ECO:0000256" key="4">
    <source>
        <dbReference type="ARBA" id="ARBA00023002"/>
    </source>
</evidence>
<dbReference type="InterPro" id="IPR003097">
    <property type="entry name" value="CysJ-like_FAD-binding"/>
</dbReference>
<dbReference type="PROSITE" id="PS51384">
    <property type="entry name" value="FAD_FR"/>
    <property type="match status" value="1"/>
</dbReference>
<dbReference type="AlphaFoldDB" id="A0A151Z6Z4"/>
<accession>A0A151Z6Z4</accession>
<proteinExistence type="predicted"/>
<feature type="domain" description="FAD-binding FR-type" evidence="5">
    <location>
        <begin position="109"/>
        <end position="359"/>
    </location>
</feature>
<reference evidence="6 7" key="1">
    <citation type="submission" date="2015-12" db="EMBL/GenBank/DDBJ databases">
        <title>Dictyostelia acquired genes for synthesis and detection of signals that induce cell-type specialization by lateral gene transfer from prokaryotes.</title>
        <authorList>
            <person name="Gloeckner G."/>
            <person name="Schaap P."/>
        </authorList>
    </citation>
    <scope>NUCLEOTIDE SEQUENCE [LARGE SCALE GENOMIC DNA]</scope>
    <source>
        <strain evidence="6 7">TK</strain>
    </source>
</reference>
<dbReference type="Pfam" id="PF00667">
    <property type="entry name" value="FAD_binding_1"/>
    <property type="match status" value="1"/>
</dbReference>
<dbReference type="PANTHER" id="PTHR19384">
    <property type="entry name" value="NITRIC OXIDE SYNTHASE-RELATED"/>
    <property type="match status" value="1"/>
</dbReference>
<dbReference type="Pfam" id="PF09791">
    <property type="entry name" value="Oxidored-like"/>
    <property type="match status" value="1"/>
</dbReference>
<dbReference type="GO" id="GO:0009086">
    <property type="term" value="P:methionine biosynthetic process"/>
    <property type="evidence" value="ECO:0007669"/>
    <property type="project" value="TreeGrafter"/>
</dbReference>
<dbReference type="Pfam" id="PF00175">
    <property type="entry name" value="NAD_binding_1"/>
    <property type="match status" value="1"/>
</dbReference>
<evidence type="ECO:0000256" key="1">
    <source>
        <dbReference type="ARBA" id="ARBA00001974"/>
    </source>
</evidence>
<evidence type="ECO:0000313" key="7">
    <source>
        <dbReference type="Proteomes" id="UP000076078"/>
    </source>
</evidence>
<dbReference type="InterPro" id="IPR017938">
    <property type="entry name" value="Riboflavin_synthase-like_b-brl"/>
</dbReference>
<dbReference type="Gene3D" id="2.40.30.10">
    <property type="entry name" value="Translation factors"/>
    <property type="match status" value="1"/>
</dbReference>
<dbReference type="Proteomes" id="UP000076078">
    <property type="component" value="Unassembled WGS sequence"/>
</dbReference>